<comment type="caution">
    <text evidence="6">The sequence shown here is derived from an EMBL/GenBank/DDBJ whole genome shotgun (WGS) entry which is preliminary data.</text>
</comment>
<dbReference type="EMBL" id="JBDFQZ010000012">
    <property type="protein sequence ID" value="KAK9673621.1"/>
    <property type="molecule type" value="Genomic_DNA"/>
</dbReference>
<name>A0AAW1HC27_SAPOF</name>
<organism evidence="6 7">
    <name type="scientific">Saponaria officinalis</name>
    <name type="common">Common soapwort</name>
    <name type="synonym">Lychnis saponaria</name>
    <dbReference type="NCBI Taxonomy" id="3572"/>
    <lineage>
        <taxon>Eukaryota</taxon>
        <taxon>Viridiplantae</taxon>
        <taxon>Streptophyta</taxon>
        <taxon>Embryophyta</taxon>
        <taxon>Tracheophyta</taxon>
        <taxon>Spermatophyta</taxon>
        <taxon>Magnoliopsida</taxon>
        <taxon>eudicotyledons</taxon>
        <taxon>Gunneridae</taxon>
        <taxon>Pentapetalae</taxon>
        <taxon>Caryophyllales</taxon>
        <taxon>Caryophyllaceae</taxon>
        <taxon>Caryophylleae</taxon>
        <taxon>Saponaria</taxon>
    </lineage>
</organism>
<dbReference type="GO" id="GO:0004553">
    <property type="term" value="F:hydrolase activity, hydrolyzing O-glycosyl compounds"/>
    <property type="evidence" value="ECO:0007669"/>
    <property type="project" value="InterPro"/>
</dbReference>
<dbReference type="GO" id="GO:0005975">
    <property type="term" value="P:carbohydrate metabolic process"/>
    <property type="evidence" value="ECO:0007669"/>
    <property type="project" value="InterPro"/>
</dbReference>
<dbReference type="InterPro" id="IPR000490">
    <property type="entry name" value="Glyco_hydro_17"/>
</dbReference>
<dbReference type="Pfam" id="PF00332">
    <property type="entry name" value="Glyco_hydro_17"/>
    <property type="match status" value="1"/>
</dbReference>
<evidence type="ECO:0000313" key="6">
    <source>
        <dbReference type="EMBL" id="KAK9673621.1"/>
    </source>
</evidence>
<dbReference type="FunFam" id="3.20.20.80:FF:000010">
    <property type="entry name" value="glucan endo-1,3-beta-glucosidase, basic"/>
    <property type="match status" value="1"/>
</dbReference>
<protein>
    <submittedName>
        <fullName evidence="6">Uncharacterized protein</fullName>
    </submittedName>
</protein>
<proteinExistence type="inferred from homology"/>
<dbReference type="Gene3D" id="3.20.20.80">
    <property type="entry name" value="Glycosidases"/>
    <property type="match status" value="1"/>
</dbReference>
<dbReference type="AlphaFoldDB" id="A0AAW1HC27"/>
<evidence type="ECO:0000256" key="3">
    <source>
        <dbReference type="ARBA" id="ARBA00023295"/>
    </source>
</evidence>
<keyword evidence="2" id="KW-0378">Hydrolase</keyword>
<evidence type="ECO:0000256" key="5">
    <source>
        <dbReference type="SAM" id="SignalP"/>
    </source>
</evidence>
<dbReference type="Proteomes" id="UP001443914">
    <property type="component" value="Unassembled WGS sequence"/>
</dbReference>
<evidence type="ECO:0000256" key="1">
    <source>
        <dbReference type="ARBA" id="ARBA00008773"/>
    </source>
</evidence>
<dbReference type="InterPro" id="IPR044965">
    <property type="entry name" value="Glyco_hydro_17_plant"/>
</dbReference>
<sequence length="344" mass="37282">MVIGYNRDAKANYNVALLLVTLIMFSLKSTKAQIGVTYGSDGNNLPSPQDVVNIYKSNGIGRMRLYYPDPAKLQAAQGSGIKIFLDVPNDQVQNFAQNPQQAVQWVQQNVAPFASSINYLAVGNEVPQEVRQFVGPAMTNVLNSLNSFNSLADQIKVTTTIGMSEIKNAYPPSAGEFADLPFMDPIVNFLEQNGSPLMLNVYPYFTYVQSQGQVSQDYALFTSPGPVTTDPNNGRQYQNVYDALVDSAHAALAKRGAGNVPIVTSETGWPNSGGDSAGPGLAGTYYRGVAHHAKYGTPLKPGPTEVYLFAMFDENQKPGDAVEQHFGIFNTDGTPKYDGINFNP</sequence>
<reference evidence="6" key="1">
    <citation type="submission" date="2024-03" db="EMBL/GenBank/DDBJ databases">
        <title>WGS assembly of Saponaria officinalis var. Norfolk2.</title>
        <authorList>
            <person name="Jenkins J."/>
            <person name="Shu S."/>
            <person name="Grimwood J."/>
            <person name="Barry K."/>
            <person name="Goodstein D."/>
            <person name="Schmutz J."/>
            <person name="Leebens-Mack J."/>
            <person name="Osbourn A."/>
        </authorList>
    </citation>
    <scope>NUCLEOTIDE SEQUENCE [LARGE SCALE GENOMIC DNA]</scope>
    <source>
        <strain evidence="6">JIC</strain>
    </source>
</reference>
<dbReference type="InterPro" id="IPR017853">
    <property type="entry name" value="GH"/>
</dbReference>
<keyword evidence="5" id="KW-0732">Signal</keyword>
<gene>
    <name evidence="6" type="ORF">RND81_12G179200</name>
</gene>
<keyword evidence="3" id="KW-0326">Glycosidase</keyword>
<evidence type="ECO:0000256" key="2">
    <source>
        <dbReference type="ARBA" id="ARBA00022801"/>
    </source>
</evidence>
<dbReference type="PANTHER" id="PTHR32227">
    <property type="entry name" value="GLUCAN ENDO-1,3-BETA-GLUCOSIDASE BG1-RELATED-RELATED"/>
    <property type="match status" value="1"/>
</dbReference>
<dbReference type="SUPFAM" id="SSF51445">
    <property type="entry name" value="(Trans)glycosidases"/>
    <property type="match status" value="1"/>
</dbReference>
<feature type="signal peptide" evidence="5">
    <location>
        <begin position="1"/>
        <end position="32"/>
    </location>
</feature>
<evidence type="ECO:0000313" key="7">
    <source>
        <dbReference type="Proteomes" id="UP001443914"/>
    </source>
</evidence>
<comment type="similarity">
    <text evidence="1 4">Belongs to the glycosyl hydrolase 17 family.</text>
</comment>
<feature type="chain" id="PRO_5043530848" evidence="5">
    <location>
        <begin position="33"/>
        <end position="344"/>
    </location>
</feature>
<evidence type="ECO:0000256" key="4">
    <source>
        <dbReference type="RuleBase" id="RU004335"/>
    </source>
</evidence>
<accession>A0AAW1HC27</accession>
<keyword evidence="7" id="KW-1185">Reference proteome</keyword>